<gene>
    <name evidence="11" type="ORF">K435DRAFT_767927</name>
</gene>
<dbReference type="OrthoDB" id="3182339at2759"/>
<keyword evidence="3" id="KW-0645">Protease</keyword>
<reference evidence="11 12" key="1">
    <citation type="journal article" date="2019" name="Nat. Ecol. Evol.">
        <title>Megaphylogeny resolves global patterns of mushroom evolution.</title>
        <authorList>
            <person name="Varga T."/>
            <person name="Krizsan K."/>
            <person name="Foldi C."/>
            <person name="Dima B."/>
            <person name="Sanchez-Garcia M."/>
            <person name="Sanchez-Ramirez S."/>
            <person name="Szollosi G.J."/>
            <person name="Szarkandi J.G."/>
            <person name="Papp V."/>
            <person name="Albert L."/>
            <person name="Andreopoulos W."/>
            <person name="Angelini C."/>
            <person name="Antonin V."/>
            <person name="Barry K.W."/>
            <person name="Bougher N.L."/>
            <person name="Buchanan P."/>
            <person name="Buyck B."/>
            <person name="Bense V."/>
            <person name="Catcheside P."/>
            <person name="Chovatia M."/>
            <person name="Cooper J."/>
            <person name="Damon W."/>
            <person name="Desjardin D."/>
            <person name="Finy P."/>
            <person name="Geml J."/>
            <person name="Haridas S."/>
            <person name="Hughes K."/>
            <person name="Justo A."/>
            <person name="Karasinski D."/>
            <person name="Kautmanova I."/>
            <person name="Kiss B."/>
            <person name="Kocsube S."/>
            <person name="Kotiranta H."/>
            <person name="LaButti K.M."/>
            <person name="Lechner B.E."/>
            <person name="Liimatainen K."/>
            <person name="Lipzen A."/>
            <person name="Lukacs Z."/>
            <person name="Mihaltcheva S."/>
            <person name="Morgado L.N."/>
            <person name="Niskanen T."/>
            <person name="Noordeloos M.E."/>
            <person name="Ohm R.A."/>
            <person name="Ortiz-Santana B."/>
            <person name="Ovrebo C."/>
            <person name="Racz N."/>
            <person name="Riley R."/>
            <person name="Savchenko A."/>
            <person name="Shiryaev A."/>
            <person name="Soop K."/>
            <person name="Spirin V."/>
            <person name="Szebenyi C."/>
            <person name="Tomsovsky M."/>
            <person name="Tulloss R.E."/>
            <person name="Uehling J."/>
            <person name="Grigoriev I.V."/>
            <person name="Vagvolgyi C."/>
            <person name="Papp T."/>
            <person name="Martin F.M."/>
            <person name="Miettinen O."/>
            <person name="Hibbett D.S."/>
            <person name="Nagy L.G."/>
        </authorList>
    </citation>
    <scope>NUCLEOTIDE SEQUENCE [LARGE SCALE GENOMIC DNA]</scope>
    <source>
        <strain evidence="11 12">CBS 962.96</strain>
    </source>
</reference>
<dbReference type="GO" id="GO:0004843">
    <property type="term" value="F:cysteine-type deubiquitinase activity"/>
    <property type="evidence" value="ECO:0007669"/>
    <property type="project" value="UniProtKB-EC"/>
</dbReference>
<dbReference type="InterPro" id="IPR027417">
    <property type="entry name" value="P-loop_NTPase"/>
</dbReference>
<feature type="domain" description="DUF3638" evidence="8">
    <location>
        <begin position="1957"/>
        <end position="2182"/>
    </location>
</feature>
<dbReference type="EC" id="3.4.19.12" evidence="2"/>
<protein>
    <recommendedName>
        <fullName evidence="2">ubiquitinyl hydrolase 1</fullName>
        <ecNumber evidence="2">3.4.19.12</ecNumber>
    </recommendedName>
</protein>
<dbReference type="Proteomes" id="UP000297245">
    <property type="component" value="Unassembled WGS sequence"/>
</dbReference>
<dbReference type="InterPro" id="IPR022105">
    <property type="entry name" value="DUF3645"/>
</dbReference>
<dbReference type="PANTHER" id="PTHR13367">
    <property type="entry name" value="UBIQUITIN THIOESTERASE"/>
    <property type="match status" value="1"/>
</dbReference>
<keyword evidence="4" id="KW-0833">Ubl conjugation pathway</keyword>
<evidence type="ECO:0000259" key="8">
    <source>
        <dbReference type="Pfam" id="PF12340"/>
    </source>
</evidence>
<evidence type="ECO:0000313" key="11">
    <source>
        <dbReference type="EMBL" id="THU80575.1"/>
    </source>
</evidence>
<evidence type="ECO:0000256" key="3">
    <source>
        <dbReference type="ARBA" id="ARBA00022670"/>
    </source>
</evidence>
<dbReference type="GO" id="GO:0006508">
    <property type="term" value="P:proteolysis"/>
    <property type="evidence" value="ECO:0007669"/>
    <property type="project" value="UniProtKB-KW"/>
</dbReference>
<evidence type="ECO:0000256" key="2">
    <source>
        <dbReference type="ARBA" id="ARBA00012759"/>
    </source>
</evidence>
<keyword evidence="5" id="KW-0378">Hydrolase</keyword>
<evidence type="ECO:0000259" key="9">
    <source>
        <dbReference type="Pfam" id="PF12359"/>
    </source>
</evidence>
<dbReference type="InterPro" id="IPR051346">
    <property type="entry name" value="OTU_Deubiquitinase"/>
</dbReference>
<dbReference type="Pfam" id="PF12340">
    <property type="entry name" value="DUF3638"/>
    <property type="match status" value="1"/>
</dbReference>
<sequence>MSTLKYIVHHVFLPPKLPQEDDYTAECESALCRTVYDSASEFGKSGLVLPENIRRWDEIVKMLENTSNFEGEEGMTTKRVKEALAQMKEGSILAFLIREQNAGVIFRRHAHEVIYEAFEVSPPTEAIMGAPGKLSCSFPGPAIAIPVCHFDSSDFRHELASFLVHMNVDVLDSVATTSKAGSEVVEERNSTHPRYITALLTGIFRGIGKPADVVRIRKRVADDIVWMDAKIPWRRSMVWLVIRVAIQTQFYDSLDYKFFMAFLLCDILDRAVVEGLTSDMLFSMRIKVATRIHKLGTNAPDFLVQRANQVADRVESLLQKRWSDVQDQQAQLPLWDPVSLRARAEKWEDTFISLPHSGQYIKNVLNNKRSQLPSQKFIPSLPPRPFRNLRNFESCTEDVLCTTFSKDTHLSLADLEKSIQDNLDSWVAQHIADANSASILFDILNEYLSTAKDAYSSSQEDQSSMLLTLFDLWVALDKVVVNALPLLEDYRPDISLTLFEPLLLRNSASFDQLARIHRYLRLRHCEANLGSVFTDGLYSNSFAARFFDGSVKLQLLKDEIEGYAEREREKKREEYREKRREYEEKINQADGMRCQYYDNGWGRSNHSPYCKKCQLTKEANNISIGVHEWPLPLGSHLIKAVLFELGCPDDYIRWRDATYTLLNDLCQTDEGRQRHADPAITLCAYSGLRRWKTTTGRLSLASTSKSFLQSHYSSISIHKAHQEKDVIVAHGLTYKLYDHENSMWAASPFSALDVSDLCTLPLPSTGPYTSLKTSVSSTKRTPNSALADQSECHDNMNLHEFISFNTLRSGEYLQWLNIARELRARILTFHKEEVHVLLIQSAWQVGKLSESGEFEWHADLKSTSFCETLLSELSYLLDDIKSNWMEAVTARSIAALCSRVLASNTEAMVEQQACKLMRCVRAVAYDWMKSLLLDCAANDMGELVLRERQSLISEMALTCRGTYGVDEKHLGRLLNTSQDIAIFVECGIRIFDNVPVTWDTLPLPMQRLLHRDRRLAHFMEPTLLAKIRLDQVGIKDAVTAVWNGYCPGTPWANMEAPNDRWIVCSTSKSGEGSKEQEIHLNILEGRMLVDGMPLSRLPIEITRDPTFIRIFGSRVFDVVPSNIDGLKFASRRDISGYQVHFAMQTESGELIVQAKDLKSSTRLELIPHKKFIGDLPELMVQEYVQWLDFDRREVEFRPLESFRIEDRDFLTVTLSATSVLDVDLPRFRLSFTVNSDDNLECTNFPGMCIDDNQSVGTFFGLRNMLVLKPSAPAQLRRALIPQGKVAFGREGHHVAVSVETPSSLRNLQYHEYLVRTDLGCLEGDGSLASHFYRAYLHALTSHCLPDPLTGRTGTAESLSILTSSRSFSFQNFQNEDLKILSKFQLLTPRRCFYPEYLQVMQTVFWSDLPFLSQHPRYLHDTQAIFEFCEHLWKLQVDDRPNPFSKHRVKNEQGLVDRDYRRNSKFYVTTDILLEENIRNQDQSYVSRDTKLATEHTCCEIASSVFLPSPSPLITLLDTLKQWGSIHGPRRDSVSLTYSREWLDQRILSNHWLTLYDLCRQTSVPQEKKKYQLLYSLPSLAYGNTDCHHLLHLIVQFATDCTFETITPPDWSVYDLSNGTQPISSRVSAIVTRSAMPKEYSPSSKLSRNYWESDQDYGRRRQQHYDDERRLGTEEVTEALLSQWRTTNPRYPRDAIRESLFDRNEVMAEVEKLFKSWFWNGELERHVETVQDLLRRNHSLISVSTSEPSKYSFEPSKGVSSYSDPPYPDINQLLLGVPPPPGLADSCFMGFHDSGSDHLQSLIQHLINNTSRIGQLLGKELHGSANALSLRLAPLHVETLDNSNLLKIVDDYSVFCFDQRRNMYEKVCEVLSPRSDVEKLLHTSGLWPFITPYTLLRLLSFDQRSHLPNAWKQALKVYGKTVAEHQRSQRLLYQISNDKDAFIKEIEEVENTREAGLDDVDWLLIQISGNFAPRRIQVAVAKEMMKPSSSRNSVLQLNMGEGKSSVIVPMIAPSLSDGHKFVRVVVLKALSTQMFQLLVDRVSALANRRVYYLPFSRDLKINEPLISTIQELYKECMEKGGVLVAQPEHILSFRLMVLDHLLDPCHSQQSLESEASIRKMLVDSYRWLYTHSRDILDESDEILHVRYQLIYTMGMQRSLEDYPNRWTTVQEVFGLLLEHASSVREDFPLGIRVHDNHTRGQEFPVITLVHSDAERKLLDLIVSDILEGRLSNYSFERLPHQVRAAARRFICEREVKESEVTTLFRYCSDTGHWKGLLLLRGLIAHGLLAYTLKERRWRVDYGLDERRTLLAVPYRAKDVPSLRAEFGHPDVAICLTCLSYYYRGLTPSQLDASFELLMKSDNPALEYERWAEGVQQVPRNINGINLRDEQQRITVLFPHLSRNRSVVNFYLSQVVFPKYAKEFPEKLTTCGWDIAEGKENFTTGFSGTKDSQYLLPTTISQCDPLKQESTNAKVIEYLLLPENSNYECVKGENNTPLSASDFLQRIVNQDKEIRVLLDVGAQILDLENEGVARRWLELREDVEAALFFNKQDQMMIVDCQGNVEKLISSQYRNQLGKCVIYLDDAHTRGTDLKLPRDYRAAVTLGPKVTKDRLLQGCMRMRKVGNGQSVKFFASFEIDKRIRCIARLEDEADISSLDVLKWAYLETTADIKHHIPRWLRQGSDYLKRKEAWDRFNTSGSASELETAWLRPEARTLEQMYGIGEKEKNEFEQLISDIGAEYPEMRQQCELLGYDITQSTSEAAVDEEQEREVSNEVEMERQVERPPKREPAVHKISEDVRRFIKSGNIPENSMAFRPVFKDLDTNTKSEHRRWLKGMVSTIDFASTVKNLAPAINDYMRPVTWVISGGFLEDNTPALVVISPFEANELRSEIARNNVGLHLHVYAPRVTQNQSSFEDLRFYAIPPLPSSWNPPDPMLVTQLNIFTGQLYLRDWETYKQLCRFLGLYLSGTTSTAGYDPESDGFVKPEHQSGGMSELCPFETSPLPELKKLFGMRRKGNGYAMTHIGRIVGGRSLTEEDF</sequence>
<dbReference type="Pfam" id="PF20255">
    <property type="entry name" value="DUF6606"/>
    <property type="match status" value="1"/>
</dbReference>
<evidence type="ECO:0000256" key="5">
    <source>
        <dbReference type="ARBA" id="ARBA00022801"/>
    </source>
</evidence>
<feature type="domain" description="DUF6606" evidence="10">
    <location>
        <begin position="7"/>
        <end position="268"/>
    </location>
</feature>
<dbReference type="InterPro" id="IPR046541">
    <property type="entry name" value="DUF6606"/>
</dbReference>
<proteinExistence type="predicted"/>
<evidence type="ECO:0000313" key="12">
    <source>
        <dbReference type="Proteomes" id="UP000297245"/>
    </source>
</evidence>
<feature type="domain" description="DUF3645" evidence="9">
    <location>
        <begin position="2303"/>
        <end position="2335"/>
    </location>
</feature>
<dbReference type="InterPro" id="IPR022099">
    <property type="entry name" value="DUF3638"/>
</dbReference>
<dbReference type="SUPFAM" id="SSF52540">
    <property type="entry name" value="P-loop containing nucleoside triphosphate hydrolases"/>
    <property type="match status" value="1"/>
</dbReference>
<accession>A0A4V4HBS6</accession>
<evidence type="ECO:0000256" key="4">
    <source>
        <dbReference type="ARBA" id="ARBA00022786"/>
    </source>
</evidence>
<keyword evidence="6" id="KW-0788">Thiol protease</keyword>
<dbReference type="PANTHER" id="PTHR13367:SF34">
    <property type="match status" value="1"/>
</dbReference>
<dbReference type="EMBL" id="ML179891">
    <property type="protein sequence ID" value="THU80575.1"/>
    <property type="molecule type" value="Genomic_DNA"/>
</dbReference>
<organism evidence="11 12">
    <name type="scientific">Dendrothele bispora (strain CBS 962.96)</name>
    <dbReference type="NCBI Taxonomy" id="1314807"/>
    <lineage>
        <taxon>Eukaryota</taxon>
        <taxon>Fungi</taxon>
        <taxon>Dikarya</taxon>
        <taxon>Basidiomycota</taxon>
        <taxon>Agaricomycotina</taxon>
        <taxon>Agaricomycetes</taxon>
        <taxon>Agaricomycetidae</taxon>
        <taxon>Agaricales</taxon>
        <taxon>Agaricales incertae sedis</taxon>
        <taxon>Dendrothele</taxon>
    </lineage>
</organism>
<evidence type="ECO:0000256" key="7">
    <source>
        <dbReference type="SAM" id="Coils"/>
    </source>
</evidence>
<name>A0A4V4HBS6_DENBC</name>
<keyword evidence="12" id="KW-1185">Reference proteome</keyword>
<dbReference type="Pfam" id="PF12359">
    <property type="entry name" value="DUF3645"/>
    <property type="match status" value="1"/>
</dbReference>
<feature type="coiled-coil region" evidence="7">
    <location>
        <begin position="553"/>
        <end position="595"/>
    </location>
</feature>
<keyword evidence="7" id="KW-0175">Coiled coil</keyword>
<evidence type="ECO:0000259" key="10">
    <source>
        <dbReference type="Pfam" id="PF20255"/>
    </source>
</evidence>
<evidence type="ECO:0000256" key="1">
    <source>
        <dbReference type="ARBA" id="ARBA00000707"/>
    </source>
</evidence>
<comment type="catalytic activity">
    <reaction evidence="1">
        <text>Thiol-dependent hydrolysis of ester, thioester, amide, peptide and isopeptide bonds formed by the C-terminal Gly of ubiquitin (a 76-residue protein attached to proteins as an intracellular targeting signal).</text>
        <dbReference type="EC" id="3.4.19.12"/>
    </reaction>
</comment>
<evidence type="ECO:0000256" key="6">
    <source>
        <dbReference type="ARBA" id="ARBA00022807"/>
    </source>
</evidence>